<dbReference type="GO" id="GO:0016567">
    <property type="term" value="P:protein ubiquitination"/>
    <property type="evidence" value="ECO:0007669"/>
    <property type="project" value="TreeGrafter"/>
</dbReference>
<evidence type="ECO:0000256" key="5">
    <source>
        <dbReference type="SAM" id="Coils"/>
    </source>
</evidence>
<accession>A0A165PCZ4</accession>
<evidence type="ECO:0000259" key="7">
    <source>
        <dbReference type="PROSITE" id="PS50089"/>
    </source>
</evidence>
<keyword evidence="3" id="KW-0862">Zinc</keyword>
<feature type="domain" description="RING-type" evidence="7">
    <location>
        <begin position="205"/>
        <end position="245"/>
    </location>
</feature>
<dbReference type="InterPro" id="IPR011422">
    <property type="entry name" value="BRAP2/ETP1_RRM"/>
</dbReference>
<evidence type="ECO:0000256" key="4">
    <source>
        <dbReference type="PROSITE-ProRule" id="PRU00175"/>
    </source>
</evidence>
<dbReference type="InterPro" id="IPR013083">
    <property type="entry name" value="Znf_RING/FYVE/PHD"/>
</dbReference>
<protein>
    <recommendedName>
        <fullName evidence="7">RING-type domain-containing protein</fullName>
    </recommendedName>
</protein>
<dbReference type="SMART" id="SM00184">
    <property type="entry name" value="RING"/>
    <property type="match status" value="1"/>
</dbReference>
<dbReference type="EMBL" id="KV425614">
    <property type="protein sequence ID" value="KZT20855.1"/>
    <property type="molecule type" value="Genomic_DNA"/>
</dbReference>
<feature type="coiled-coil region" evidence="5">
    <location>
        <begin position="352"/>
        <end position="390"/>
    </location>
</feature>
<dbReference type="AlphaFoldDB" id="A0A165PCZ4"/>
<evidence type="ECO:0000256" key="2">
    <source>
        <dbReference type="ARBA" id="ARBA00022771"/>
    </source>
</evidence>
<feature type="compositionally biased region" description="Basic residues" evidence="6">
    <location>
        <begin position="450"/>
        <end position="459"/>
    </location>
</feature>
<keyword evidence="1" id="KW-0479">Metal-binding</keyword>
<dbReference type="Gene3D" id="3.30.40.10">
    <property type="entry name" value="Zinc/RING finger domain, C3HC4 (zinc finger)"/>
    <property type="match status" value="1"/>
</dbReference>
<dbReference type="STRING" id="1314782.A0A165PCZ4"/>
<dbReference type="GO" id="GO:0007265">
    <property type="term" value="P:Ras protein signal transduction"/>
    <property type="evidence" value="ECO:0007669"/>
    <property type="project" value="TreeGrafter"/>
</dbReference>
<dbReference type="CDD" id="cd16457">
    <property type="entry name" value="RING-H2_BRAP2"/>
    <property type="match status" value="1"/>
</dbReference>
<dbReference type="OrthoDB" id="273556at2759"/>
<dbReference type="InParanoid" id="A0A165PCZ4"/>
<gene>
    <name evidence="8" type="ORF">NEOLEDRAFT_1158445</name>
</gene>
<evidence type="ECO:0000256" key="6">
    <source>
        <dbReference type="SAM" id="MobiDB-lite"/>
    </source>
</evidence>
<dbReference type="PANTHER" id="PTHR24007:SF7">
    <property type="entry name" value="BRCA1-ASSOCIATED PROTEIN"/>
    <property type="match status" value="1"/>
</dbReference>
<dbReference type="GO" id="GO:0008270">
    <property type="term" value="F:zinc ion binding"/>
    <property type="evidence" value="ECO:0007669"/>
    <property type="project" value="UniProtKB-KW"/>
</dbReference>
<keyword evidence="2 4" id="KW-0863">Zinc-finger</keyword>
<name>A0A165PCZ4_9AGAM</name>
<keyword evidence="9" id="KW-1185">Reference proteome</keyword>
<dbReference type="GO" id="GO:0005737">
    <property type="term" value="C:cytoplasm"/>
    <property type="evidence" value="ECO:0007669"/>
    <property type="project" value="TreeGrafter"/>
</dbReference>
<dbReference type="PROSITE" id="PS50089">
    <property type="entry name" value="ZF_RING_2"/>
    <property type="match status" value="1"/>
</dbReference>
<evidence type="ECO:0000313" key="9">
    <source>
        <dbReference type="Proteomes" id="UP000076761"/>
    </source>
</evidence>
<evidence type="ECO:0000256" key="1">
    <source>
        <dbReference type="ARBA" id="ARBA00022723"/>
    </source>
</evidence>
<dbReference type="Pfam" id="PF07576">
    <property type="entry name" value="BRAP2"/>
    <property type="match status" value="1"/>
</dbReference>
<proteinExistence type="predicted"/>
<dbReference type="Pfam" id="PF13639">
    <property type="entry name" value="zf-RING_2"/>
    <property type="match status" value="1"/>
</dbReference>
<sequence length="459" mass="51054">MHTKTIRPIHIVLHLKSDNTSSSQLQKAEAPFPDINIPASACTDTQATARWNALFNPHHKNYRFSPIRLGWVDFEDMSKAISAGKEKEQRNKCAAVEKFVPHTRMKTGFAKECIMMGVLALPSWMTPSDFLAFVAPAAEGIVHLQMIRNSAPNRSIVLIKFCNAEDAVQFVEAYNGKPFNSAELDDQSSLAISHLSICTYELPTCSVCLERMESAVTDLVTVPCSHTFNCMCLSQWDDSRCPVCRYSRTLLSFHPPSSSNRSTVPIPFTSLSTPGTVRLRQRACPLRTHELELETQRVWATLAIGLGPGPSDALTAEKTEPILNSQRMFCEEQSAELKMQVGELKAGMVIMSKEVEDELSNTREDIEQRKQEEDKRVAALEREKAQAEKRAVSEGLLKNLEMVKQPAEQGDTEKENVVFRVGELEDELRDSGGVEAAGGSIEPSTSSRAPVKKKKSRKT</sequence>
<dbReference type="PANTHER" id="PTHR24007">
    <property type="entry name" value="BRCA1-ASSOCIATED PROTEIN"/>
    <property type="match status" value="1"/>
</dbReference>
<dbReference type="SUPFAM" id="SSF57850">
    <property type="entry name" value="RING/U-box"/>
    <property type="match status" value="1"/>
</dbReference>
<dbReference type="FunCoup" id="A0A165PCZ4">
    <property type="interactions" value="830"/>
</dbReference>
<feature type="region of interest" description="Disordered" evidence="6">
    <location>
        <begin position="403"/>
        <end position="459"/>
    </location>
</feature>
<keyword evidence="5" id="KW-0175">Coiled coil</keyword>
<dbReference type="InterPro" id="IPR001841">
    <property type="entry name" value="Znf_RING"/>
</dbReference>
<evidence type="ECO:0000313" key="8">
    <source>
        <dbReference type="EMBL" id="KZT20855.1"/>
    </source>
</evidence>
<organism evidence="8 9">
    <name type="scientific">Neolentinus lepideus HHB14362 ss-1</name>
    <dbReference type="NCBI Taxonomy" id="1314782"/>
    <lineage>
        <taxon>Eukaryota</taxon>
        <taxon>Fungi</taxon>
        <taxon>Dikarya</taxon>
        <taxon>Basidiomycota</taxon>
        <taxon>Agaricomycotina</taxon>
        <taxon>Agaricomycetes</taxon>
        <taxon>Gloeophyllales</taxon>
        <taxon>Gloeophyllaceae</taxon>
        <taxon>Neolentinus</taxon>
    </lineage>
</organism>
<reference evidence="8 9" key="1">
    <citation type="journal article" date="2016" name="Mol. Biol. Evol.">
        <title>Comparative Genomics of Early-Diverging Mushroom-Forming Fungi Provides Insights into the Origins of Lignocellulose Decay Capabilities.</title>
        <authorList>
            <person name="Nagy L.G."/>
            <person name="Riley R."/>
            <person name="Tritt A."/>
            <person name="Adam C."/>
            <person name="Daum C."/>
            <person name="Floudas D."/>
            <person name="Sun H."/>
            <person name="Yadav J.S."/>
            <person name="Pangilinan J."/>
            <person name="Larsson K.H."/>
            <person name="Matsuura K."/>
            <person name="Barry K."/>
            <person name="Labutti K."/>
            <person name="Kuo R."/>
            <person name="Ohm R.A."/>
            <person name="Bhattacharya S.S."/>
            <person name="Shirouzu T."/>
            <person name="Yoshinaga Y."/>
            <person name="Martin F.M."/>
            <person name="Grigoriev I.V."/>
            <person name="Hibbett D.S."/>
        </authorList>
    </citation>
    <scope>NUCLEOTIDE SEQUENCE [LARGE SCALE GENOMIC DNA]</scope>
    <source>
        <strain evidence="8 9">HHB14362 ss-1</strain>
    </source>
</reference>
<dbReference type="GO" id="GO:0061630">
    <property type="term" value="F:ubiquitin protein ligase activity"/>
    <property type="evidence" value="ECO:0007669"/>
    <property type="project" value="TreeGrafter"/>
</dbReference>
<evidence type="ECO:0000256" key="3">
    <source>
        <dbReference type="ARBA" id="ARBA00022833"/>
    </source>
</evidence>
<dbReference type="InterPro" id="IPR047243">
    <property type="entry name" value="RING-H2_BRAP2"/>
</dbReference>
<dbReference type="Proteomes" id="UP000076761">
    <property type="component" value="Unassembled WGS sequence"/>
</dbReference>